<dbReference type="InterPro" id="IPR036291">
    <property type="entry name" value="NAD(P)-bd_dom_sf"/>
</dbReference>
<sequence>MPYSLKGRNVLVTGGSRGLGALICKKFAEEGANVAINYVSNADAAQKVADSLKEYPVKTFVIQADAGKREDNVRLVQETVKNLGGLDIIVANAGWTKMSKFSDIHALNDDEWNKCWAVNVMSHLQLVQEAAPIFNANPEGGVYLITSSVAGTTQAGSSMAYSVTKAAGLHLMKNLAYTQGPKIRINAILPGLLLTEWGQQFGGANIEAIKSVSTLRRETDLDDCADLFITAAKNTSMTGQQIAIDSGIVLGHPESRMMQHAKN</sequence>
<dbReference type="Proteomes" id="UP000034112">
    <property type="component" value="Unassembled WGS sequence"/>
</dbReference>
<keyword evidence="3" id="KW-0560">Oxidoreductase</keyword>
<reference evidence="5" key="1">
    <citation type="journal article" date="2015" name="Genome Announc.">
        <title>Draft whole-genome sequence of the biocontrol agent Trichoderma harzianum T6776.</title>
        <authorList>
            <person name="Baroncelli R."/>
            <person name="Piaggeschi G."/>
            <person name="Fiorini L."/>
            <person name="Bertolini E."/>
            <person name="Zapparata A."/>
            <person name="Pe M.E."/>
            <person name="Sarrocco S."/>
            <person name="Vannacci G."/>
        </authorList>
    </citation>
    <scope>NUCLEOTIDE SEQUENCE [LARGE SCALE GENOMIC DNA]</scope>
    <source>
        <strain evidence="5">T6776</strain>
    </source>
</reference>
<keyword evidence="2" id="KW-0521">NADP</keyword>
<dbReference type="SUPFAM" id="SSF51735">
    <property type="entry name" value="NAD(P)-binding Rossmann-fold domains"/>
    <property type="match status" value="1"/>
</dbReference>
<name>A0A0F9ZJQ0_TRIHA</name>
<dbReference type="GO" id="GO:0016491">
    <property type="term" value="F:oxidoreductase activity"/>
    <property type="evidence" value="ECO:0007669"/>
    <property type="project" value="UniProtKB-KW"/>
</dbReference>
<dbReference type="EMBL" id="JOKZ01000247">
    <property type="protein sequence ID" value="KKP00522.1"/>
    <property type="molecule type" value="Genomic_DNA"/>
</dbReference>
<gene>
    <name evidence="4" type="ORF">THAR02_07362</name>
</gene>
<dbReference type="PANTHER" id="PTHR43618:SF2">
    <property type="entry name" value="CHAIN DEHYDROGENASE, PUTATIVE (AFU_ORTHOLOGUE AFUA_6G06930)-RELATED"/>
    <property type="match status" value="1"/>
</dbReference>
<comment type="similarity">
    <text evidence="1">Belongs to the short-chain dehydrogenases/reductases (SDR) family.</text>
</comment>
<accession>A0A0F9ZJQ0</accession>
<dbReference type="CDD" id="cd05233">
    <property type="entry name" value="SDR_c"/>
    <property type="match status" value="1"/>
</dbReference>
<dbReference type="Gene3D" id="3.40.50.720">
    <property type="entry name" value="NAD(P)-binding Rossmann-like Domain"/>
    <property type="match status" value="1"/>
</dbReference>
<evidence type="ECO:0000256" key="2">
    <source>
        <dbReference type="ARBA" id="ARBA00022857"/>
    </source>
</evidence>
<dbReference type="InterPro" id="IPR002347">
    <property type="entry name" value="SDR_fam"/>
</dbReference>
<dbReference type="InterPro" id="IPR020904">
    <property type="entry name" value="Sc_DH/Rdtase_CS"/>
</dbReference>
<dbReference type="OrthoDB" id="37659at2759"/>
<dbReference type="PRINTS" id="PR00081">
    <property type="entry name" value="GDHRDH"/>
</dbReference>
<dbReference type="AlphaFoldDB" id="A0A0F9ZJQ0"/>
<proteinExistence type="inferred from homology"/>
<evidence type="ECO:0000313" key="4">
    <source>
        <dbReference type="EMBL" id="KKP00522.1"/>
    </source>
</evidence>
<dbReference type="PROSITE" id="PS00061">
    <property type="entry name" value="ADH_SHORT"/>
    <property type="match status" value="1"/>
</dbReference>
<evidence type="ECO:0000256" key="3">
    <source>
        <dbReference type="ARBA" id="ARBA00023002"/>
    </source>
</evidence>
<dbReference type="PANTHER" id="PTHR43618">
    <property type="entry name" value="7-ALPHA-HYDROXYSTEROID DEHYDROGENASE"/>
    <property type="match status" value="1"/>
</dbReference>
<comment type="caution">
    <text evidence="4">The sequence shown here is derived from an EMBL/GenBank/DDBJ whole genome shotgun (WGS) entry which is preliminary data.</text>
</comment>
<dbReference type="OMA" id="WGQRFPP"/>
<protein>
    <submittedName>
        <fullName evidence="4">Uncharacterized protein</fullName>
    </submittedName>
</protein>
<organism evidence="4 5">
    <name type="scientific">Trichoderma harzianum</name>
    <name type="common">Hypocrea lixii</name>
    <dbReference type="NCBI Taxonomy" id="5544"/>
    <lineage>
        <taxon>Eukaryota</taxon>
        <taxon>Fungi</taxon>
        <taxon>Dikarya</taxon>
        <taxon>Ascomycota</taxon>
        <taxon>Pezizomycotina</taxon>
        <taxon>Sordariomycetes</taxon>
        <taxon>Hypocreomycetidae</taxon>
        <taxon>Hypocreales</taxon>
        <taxon>Hypocreaceae</taxon>
        <taxon>Trichoderma</taxon>
    </lineage>
</organism>
<evidence type="ECO:0000313" key="5">
    <source>
        <dbReference type="Proteomes" id="UP000034112"/>
    </source>
</evidence>
<evidence type="ECO:0000256" key="1">
    <source>
        <dbReference type="ARBA" id="ARBA00006484"/>
    </source>
</evidence>
<dbReference type="Pfam" id="PF13561">
    <property type="entry name" value="adh_short_C2"/>
    <property type="match status" value="1"/>
</dbReference>
<dbReference type="InterPro" id="IPR052178">
    <property type="entry name" value="Sec_Metab_Biosynth_SDR"/>
</dbReference>